<keyword evidence="2" id="KW-0238">DNA-binding</keyword>
<evidence type="ECO:0000313" key="6">
    <source>
        <dbReference type="Proteomes" id="UP000217768"/>
    </source>
</evidence>
<dbReference type="Pfam" id="PF01381">
    <property type="entry name" value="HTH_3"/>
    <property type="match status" value="2"/>
</dbReference>
<gene>
    <name evidence="5" type="ORF">CKJ66_26870</name>
</gene>
<proteinExistence type="predicted"/>
<dbReference type="EMBL" id="NSFD01000056">
    <property type="protein sequence ID" value="PBA23709.1"/>
    <property type="molecule type" value="Genomic_DNA"/>
</dbReference>
<dbReference type="SUPFAM" id="SSF47413">
    <property type="entry name" value="lambda repressor-like DNA-binding domains"/>
    <property type="match status" value="2"/>
</dbReference>
<dbReference type="Proteomes" id="UP000217768">
    <property type="component" value="Unassembled WGS sequence"/>
</dbReference>
<reference evidence="5 6" key="1">
    <citation type="submission" date="2017-08" db="EMBL/GenBank/DDBJ databases">
        <title>Phylogenetic analysis of Mycobacterium avium complex whole genomes.</title>
        <authorList>
            <person name="Caverly L.J."/>
            <person name="Spilker T."/>
            <person name="Lipuma J."/>
        </authorList>
    </citation>
    <scope>NUCLEOTIDE SEQUENCE [LARGE SCALE GENOMIC DNA]</scope>
    <source>
        <strain evidence="5 6">FLAC0165</strain>
    </source>
</reference>
<dbReference type="CDD" id="cd00093">
    <property type="entry name" value="HTH_XRE"/>
    <property type="match status" value="2"/>
</dbReference>
<comment type="caution">
    <text evidence="5">The sequence shown here is derived from an EMBL/GenBank/DDBJ whole genome shotgun (WGS) entry which is preliminary data.</text>
</comment>
<dbReference type="PROSITE" id="PS50943">
    <property type="entry name" value="HTH_CROC1"/>
    <property type="match status" value="2"/>
</dbReference>
<sequence length="148" mass="16043">MSRRVLRGFDPFAFSQAREAAGMSRKDLARLARTGRATIDNWETGRVTPQIDVLVRAAKALNASLDTFVNIPANQRFPGDLRVLRGLTQPQLANATGLSTTTIGAIERGEVNLSDANAEAIAAALKLNPQTYKQAFERVRTRPPGTPA</sequence>
<keyword evidence="1" id="KW-0805">Transcription regulation</keyword>
<dbReference type="SMART" id="SM00530">
    <property type="entry name" value="HTH_XRE"/>
    <property type="match status" value="2"/>
</dbReference>
<dbReference type="Gene3D" id="1.10.260.40">
    <property type="entry name" value="lambda repressor-like DNA-binding domains"/>
    <property type="match status" value="2"/>
</dbReference>
<dbReference type="PANTHER" id="PTHR46797">
    <property type="entry name" value="HTH-TYPE TRANSCRIPTIONAL REGULATOR"/>
    <property type="match status" value="1"/>
</dbReference>
<evidence type="ECO:0000313" key="5">
    <source>
        <dbReference type="EMBL" id="PBA23709.1"/>
    </source>
</evidence>
<dbReference type="InterPro" id="IPR010982">
    <property type="entry name" value="Lambda_DNA-bd_dom_sf"/>
</dbReference>
<dbReference type="PANTHER" id="PTHR46797:SF23">
    <property type="entry name" value="HTH-TYPE TRANSCRIPTIONAL REGULATOR SUTR"/>
    <property type="match status" value="1"/>
</dbReference>
<feature type="domain" description="HTH cro/C1-type" evidence="4">
    <location>
        <begin position="16"/>
        <end position="68"/>
    </location>
</feature>
<dbReference type="InterPro" id="IPR001387">
    <property type="entry name" value="Cro/C1-type_HTH"/>
</dbReference>
<organism evidence="5 6">
    <name type="scientific">Mycobacterium avium</name>
    <dbReference type="NCBI Taxonomy" id="1764"/>
    <lineage>
        <taxon>Bacteria</taxon>
        <taxon>Bacillati</taxon>
        <taxon>Actinomycetota</taxon>
        <taxon>Actinomycetes</taxon>
        <taxon>Mycobacteriales</taxon>
        <taxon>Mycobacteriaceae</taxon>
        <taxon>Mycobacterium</taxon>
        <taxon>Mycobacterium avium complex (MAC)</taxon>
    </lineage>
</organism>
<dbReference type="GO" id="GO:0003700">
    <property type="term" value="F:DNA-binding transcription factor activity"/>
    <property type="evidence" value="ECO:0007669"/>
    <property type="project" value="TreeGrafter"/>
</dbReference>
<dbReference type="InterPro" id="IPR050807">
    <property type="entry name" value="TransReg_Diox_bact_type"/>
</dbReference>
<feature type="domain" description="HTH cro/C1-type" evidence="4">
    <location>
        <begin position="81"/>
        <end position="132"/>
    </location>
</feature>
<evidence type="ECO:0000256" key="3">
    <source>
        <dbReference type="ARBA" id="ARBA00023163"/>
    </source>
</evidence>
<accession>A0A2A2ZB75</accession>
<evidence type="ECO:0000259" key="4">
    <source>
        <dbReference type="PROSITE" id="PS50943"/>
    </source>
</evidence>
<dbReference type="AlphaFoldDB" id="A0A2A2ZB75"/>
<evidence type="ECO:0000256" key="1">
    <source>
        <dbReference type="ARBA" id="ARBA00023015"/>
    </source>
</evidence>
<dbReference type="GO" id="GO:0005829">
    <property type="term" value="C:cytosol"/>
    <property type="evidence" value="ECO:0007669"/>
    <property type="project" value="TreeGrafter"/>
</dbReference>
<protein>
    <submittedName>
        <fullName evidence="5">Transcriptional regulator</fullName>
    </submittedName>
</protein>
<keyword evidence="3" id="KW-0804">Transcription</keyword>
<dbReference type="GO" id="GO:0003677">
    <property type="term" value="F:DNA binding"/>
    <property type="evidence" value="ECO:0007669"/>
    <property type="project" value="UniProtKB-KW"/>
</dbReference>
<evidence type="ECO:0000256" key="2">
    <source>
        <dbReference type="ARBA" id="ARBA00023125"/>
    </source>
</evidence>
<dbReference type="RefSeq" id="WP_095795247.1">
    <property type="nucleotide sequence ID" value="NZ_NSFD01000056.1"/>
</dbReference>
<name>A0A2A2ZB75_MYCAV</name>